<evidence type="ECO:0000313" key="2">
    <source>
        <dbReference type="EMBL" id="PQP03582.1"/>
    </source>
</evidence>
<dbReference type="Pfam" id="PF20178">
    <property type="entry name" value="ToxA_N"/>
    <property type="match status" value="1"/>
</dbReference>
<dbReference type="Proteomes" id="UP000239687">
    <property type="component" value="Unassembled WGS sequence"/>
</dbReference>
<dbReference type="RefSeq" id="WP_105342446.1">
    <property type="nucleotide sequence ID" value="NZ_PUIN01000007.1"/>
</dbReference>
<feature type="domain" description="Dermonecrotic toxin N-terminal" evidence="1">
    <location>
        <begin position="368"/>
        <end position="615"/>
    </location>
</feature>
<reference evidence="2 3" key="1">
    <citation type="submission" date="2018-02" db="EMBL/GenBank/DDBJ databases">
        <title>Draft genome sequencing of Pseudomonas frederiksbergensis 11-D3.</title>
        <authorList>
            <person name="Zheng B.-X."/>
        </authorList>
    </citation>
    <scope>NUCLEOTIDE SEQUENCE [LARGE SCALE GENOMIC DNA]</scope>
    <source>
        <strain evidence="2 3">11-D3</strain>
    </source>
</reference>
<dbReference type="EMBL" id="PUIN01000007">
    <property type="protein sequence ID" value="PQP03582.1"/>
    <property type="molecule type" value="Genomic_DNA"/>
</dbReference>
<gene>
    <name evidence="2" type="ORF">C5612_13685</name>
</gene>
<sequence>MPETASPSAEDVLTQLVTGPSIGEVAATALAPALNELYPSLKIDPTLATVVTPTWVITDDSVVPGENLYESLTDVLVRLGLSGSAVTFIDGEHFLTLQPGVEPLAHLPVKIDTIGRLINTLAPQLFIAYQQQQLDYWNQETKPSTPRWHQLSQSLQDLWNTAPPTDWDADQKAMARTLFNHPDRATRRPQDRYLSKACLIDIDHVENGVNKHLRVLDTAVLVGTSGNRSLVLTHSIAEGFKRYESLEALGETLSSSTQSLQWRLYEPEGNFFHHQACALIALEAEAIGTLQTFQTASSVGLSTQISAAAKSFTDFETLPSSRFNKVRGLLSGWLKTASPADLTRCSRHLMDLALLREQDAGKSFDEGIAALPEFALQALREQMIKDHPAAADLALKDIEISVTSAVVLGTIVVPGKMQTVTLSLTELALQNLIAVPLGNKTVQYKNGDAVPSWMTAAYLEKLVTQVNIGAVYPALIKGKLLDDPRESLRRQDLYTRHLRIQLPLQALQHKMRGEAGINERGYQYVVAAMQENAADRVVNGQPIVIRPLAFVTGDRTDTTADVVTNMFVIGPRNPDQGPCLLYRPLLTPSLTQYPNETNLLYAIKHDKALRQSVLAWLPDDVRFNYSQYVFSGDLPSVWTLTQLLVDPTSVLARMGTVTLGTTALDDDPLATLFKTNANALISLADRQSVSNAQARWATFKQGAWMLFNIALPFLGRNIGIAAWIWQIMDDLQEVTDAVENDDGDRGWTALTDLLLTLGMVLAHQAASRHKPVTRPLGQPEIPLQTPAIQPAPKPTVTRLPDLTRLPPTHEASLHAVAALPASSLGTFLDELAITEPKGMTAGDPEPGPHQYLGSLNGKWYAQVGQRWFETTLNDNGDVQIIDSRQSPARTGPLLIKNAKGEWFIDTRLRLRGGGKKLQQREQRTSERQIELKTQMNAFEIEKKSWETQLKEVQTKAQASTATDTQRRLYLEMLEMQMASVSTNIEQMKEFQFRGKIENYRAAMISRLGFQLERLEKWFAQQGPIYENQRRLTLAIIDGESTENAQAARQTFQDTSDLIEAYINKIEFAQSRFEQLNVLGKGGAETIRDFKKVIPALKVQDLKLFQITLTQELCVNEAGTTATQEVREALEDLVEDATLSIQSSLDLVTEDDILRLPERIDGLSDLLEQLTTINQRIIDLPGEFPGQLLQPPLDLMRQRIEVFQQQTETHLASLLRERQSLEPQPGPSRPPNAPAKRIVKTRFRGTVVGQMRSDPGMKGSALLDVTSTQTGKITTFHEKSPGVWVERVNPKAVSPTANTPTLANSILLGQTLLDGVDAFIRRTEAHSKGLRRIPVEIEEMFHQQAHRLNEAASVIDEALTSSNSTDGGPGSAVTVAKQLNDEATRLYSKGHQVRVSMTKLQPPTAGRVQWLHEEGEVSMVKMPGRRLLKSRKKDYLDEYEIRDTTDQSVLWYAHFHYGDSAAPVQNFTAAHLKTAQQRRLGGAHQARGTNDDLQAISIYRSEISPQLAKALFFAKKTSTAPES</sequence>
<evidence type="ECO:0000313" key="3">
    <source>
        <dbReference type="Proteomes" id="UP000239687"/>
    </source>
</evidence>
<evidence type="ECO:0000259" key="1">
    <source>
        <dbReference type="Pfam" id="PF20178"/>
    </source>
</evidence>
<comment type="caution">
    <text evidence="2">The sequence shown here is derived from an EMBL/GenBank/DDBJ whole genome shotgun (WGS) entry which is preliminary data.</text>
</comment>
<organism evidence="2 3">
    <name type="scientific">Pseudomonas frederiksbergensis</name>
    <dbReference type="NCBI Taxonomy" id="104087"/>
    <lineage>
        <taxon>Bacteria</taxon>
        <taxon>Pseudomonadati</taxon>
        <taxon>Pseudomonadota</taxon>
        <taxon>Gammaproteobacteria</taxon>
        <taxon>Pseudomonadales</taxon>
        <taxon>Pseudomonadaceae</taxon>
        <taxon>Pseudomonas</taxon>
    </lineage>
</organism>
<proteinExistence type="predicted"/>
<accession>A0A2S8HN04</accession>
<name>A0A2S8HN04_9PSED</name>
<protein>
    <recommendedName>
        <fullName evidence="1">Dermonecrotic toxin N-terminal domain-containing protein</fullName>
    </recommendedName>
</protein>
<dbReference type="InterPro" id="IPR046673">
    <property type="entry name" value="ToxA_N"/>
</dbReference>